<evidence type="ECO:0000313" key="2">
    <source>
        <dbReference type="EMBL" id="KAK5174964.1"/>
    </source>
</evidence>
<keyword evidence="1" id="KW-0812">Transmembrane</keyword>
<dbReference type="AlphaFoldDB" id="A0AAV9PLR6"/>
<keyword evidence="3" id="KW-1185">Reference proteome</keyword>
<comment type="caution">
    <text evidence="2">The sequence shown here is derived from an EMBL/GenBank/DDBJ whole genome shotgun (WGS) entry which is preliminary data.</text>
</comment>
<dbReference type="PANTHER" id="PTHR37576:SF2">
    <property type="entry name" value="DEFECT AT LOW TEMPERATURE PROTEIN 1"/>
    <property type="match status" value="1"/>
</dbReference>
<reference evidence="2 3" key="1">
    <citation type="submission" date="2023-08" db="EMBL/GenBank/DDBJ databases">
        <title>Black Yeasts Isolated from many extreme environments.</title>
        <authorList>
            <person name="Coleine C."/>
            <person name="Stajich J.E."/>
            <person name="Selbmann L."/>
        </authorList>
    </citation>
    <scope>NUCLEOTIDE SEQUENCE [LARGE SCALE GENOMIC DNA]</scope>
    <source>
        <strain evidence="2 3">CCFEE 5935</strain>
    </source>
</reference>
<accession>A0AAV9PLR6</accession>
<evidence type="ECO:0000313" key="3">
    <source>
        <dbReference type="Proteomes" id="UP001337655"/>
    </source>
</evidence>
<name>A0AAV9PLR6_9PEZI</name>
<evidence type="ECO:0000256" key="1">
    <source>
        <dbReference type="SAM" id="Phobius"/>
    </source>
</evidence>
<evidence type="ECO:0008006" key="4">
    <source>
        <dbReference type="Google" id="ProtNLM"/>
    </source>
</evidence>
<proteinExistence type="predicted"/>
<feature type="transmembrane region" description="Helical" evidence="1">
    <location>
        <begin position="324"/>
        <end position="348"/>
    </location>
</feature>
<organism evidence="2 3">
    <name type="scientific">Saxophila tyrrhenica</name>
    <dbReference type="NCBI Taxonomy" id="1690608"/>
    <lineage>
        <taxon>Eukaryota</taxon>
        <taxon>Fungi</taxon>
        <taxon>Dikarya</taxon>
        <taxon>Ascomycota</taxon>
        <taxon>Pezizomycotina</taxon>
        <taxon>Dothideomycetes</taxon>
        <taxon>Dothideomycetidae</taxon>
        <taxon>Mycosphaerellales</taxon>
        <taxon>Extremaceae</taxon>
        <taxon>Saxophila</taxon>
    </lineage>
</organism>
<dbReference type="Proteomes" id="UP001337655">
    <property type="component" value="Unassembled WGS sequence"/>
</dbReference>
<dbReference type="GeneID" id="89921452"/>
<dbReference type="EMBL" id="JAVRRT010000001">
    <property type="protein sequence ID" value="KAK5174964.1"/>
    <property type="molecule type" value="Genomic_DNA"/>
</dbReference>
<keyword evidence="1" id="KW-1133">Transmembrane helix</keyword>
<sequence length="412" mass="44518">MAPELPRGAGGAWMTGEQFGSPFHWNFAFNRTMPTCNGTASNDIYAIGNLDDTRSLLVKWPADNYAPLKDRIRGCAGHCTAKILAPALAPLACTSHELPVDYTKAPSFQKSHANIAASPLAQEQFFVSVGLGVDQTETVNVVTGYSTTEDRKGTLRYTACTLVSAVGEYTVDVYGDLAHLYDPGKPKIIALANNTVVYDEIDSNSGGYRSTLAQVVARADDEWNNYRAVYHDGVTDNLITTYAGAAMDQFYIDRPTTCASYRDPGPSVRRSLNSFMVWSGASAAASQNATFAAYLEARMDEGWAFDTTVVGAVAGKQAVFQTDYLYFLAAALVEIVCIAFVAPTYWGWWRIGRPVSFSPLEMAKAFESPMLANCNSNTTGRDLAKAVGGHRVRYGVGMGLHGESKIAFGDTG</sequence>
<protein>
    <recommendedName>
        <fullName evidence="4">Carboxylic ester hydrolase</fullName>
    </recommendedName>
</protein>
<gene>
    <name evidence="2" type="ORF">LTR77_000100</name>
</gene>
<keyword evidence="1" id="KW-0472">Membrane</keyword>
<dbReference type="RefSeq" id="XP_064663602.1">
    <property type="nucleotide sequence ID" value="XM_064797368.1"/>
</dbReference>
<dbReference type="PANTHER" id="PTHR37576">
    <property type="entry name" value="DEFECT AT LOW TEMPERATURE PROTEIN 1"/>
    <property type="match status" value="1"/>
</dbReference>